<dbReference type="RefSeq" id="WP_302078844.1">
    <property type="nucleotide sequence ID" value="NZ_JAUKWQ010000009.1"/>
</dbReference>
<reference evidence="2" key="1">
    <citation type="journal article" date="2015" name="Int. J. Syst. Evol. Microbiol.">
        <title>Rhizobium oryzicola sp. nov., potential plant-growth-promoting endophytic bacteria isolated from rice roots.</title>
        <authorList>
            <person name="Zhang X.X."/>
            <person name="Gao J.S."/>
            <person name="Cao Y.H."/>
            <person name="Sheirdil R.A."/>
            <person name="Wang X.C."/>
            <person name="Zhang L."/>
        </authorList>
    </citation>
    <scope>NUCLEOTIDE SEQUENCE</scope>
    <source>
        <strain evidence="2">05753</strain>
    </source>
</reference>
<comment type="caution">
    <text evidence="2">The sequence shown here is derived from an EMBL/GenBank/DDBJ whole genome shotgun (WGS) entry which is preliminary data.</text>
</comment>
<accession>A0ABT8T231</accession>
<dbReference type="PANTHER" id="PTHR46268:SF15">
    <property type="entry name" value="UNIVERSAL STRESS PROTEIN HP_0031"/>
    <property type="match status" value="1"/>
</dbReference>
<dbReference type="EMBL" id="JAUKWQ010000009">
    <property type="protein sequence ID" value="MDO1584600.1"/>
    <property type="molecule type" value="Genomic_DNA"/>
</dbReference>
<gene>
    <name evidence="2" type="ORF">Q2T52_21140</name>
</gene>
<dbReference type="Gene3D" id="3.40.50.12370">
    <property type="match status" value="1"/>
</dbReference>
<keyword evidence="3" id="KW-1185">Reference proteome</keyword>
<reference evidence="2" key="2">
    <citation type="submission" date="2023-07" db="EMBL/GenBank/DDBJ databases">
        <authorList>
            <person name="Sun H."/>
        </authorList>
    </citation>
    <scope>NUCLEOTIDE SEQUENCE</scope>
    <source>
        <strain evidence="2">05753</strain>
    </source>
</reference>
<dbReference type="PANTHER" id="PTHR46268">
    <property type="entry name" value="STRESS RESPONSE PROTEIN NHAX"/>
    <property type="match status" value="1"/>
</dbReference>
<evidence type="ECO:0000256" key="1">
    <source>
        <dbReference type="ARBA" id="ARBA00008791"/>
    </source>
</evidence>
<evidence type="ECO:0000313" key="3">
    <source>
        <dbReference type="Proteomes" id="UP001169006"/>
    </source>
</evidence>
<evidence type="ECO:0000313" key="2">
    <source>
        <dbReference type="EMBL" id="MDO1584600.1"/>
    </source>
</evidence>
<organism evidence="2 3">
    <name type="scientific">Rhizobium oryzicola</name>
    <dbReference type="NCBI Taxonomy" id="1232668"/>
    <lineage>
        <taxon>Bacteria</taxon>
        <taxon>Pseudomonadati</taxon>
        <taxon>Pseudomonadota</taxon>
        <taxon>Alphaproteobacteria</taxon>
        <taxon>Hyphomicrobiales</taxon>
        <taxon>Rhizobiaceae</taxon>
        <taxon>Rhizobium/Agrobacterium group</taxon>
        <taxon>Rhizobium</taxon>
    </lineage>
</organism>
<dbReference type="SUPFAM" id="SSF52402">
    <property type="entry name" value="Adenine nucleotide alpha hydrolases-like"/>
    <property type="match status" value="2"/>
</dbReference>
<comment type="similarity">
    <text evidence="1">Belongs to the universal stress protein A family.</text>
</comment>
<dbReference type="PRINTS" id="PR01438">
    <property type="entry name" value="UNVRSLSTRESS"/>
</dbReference>
<dbReference type="CDD" id="cd00293">
    <property type="entry name" value="USP-like"/>
    <property type="match status" value="1"/>
</dbReference>
<name>A0ABT8T231_9HYPH</name>
<protein>
    <submittedName>
        <fullName evidence="2">Universal stress protein</fullName>
    </submittedName>
</protein>
<dbReference type="Proteomes" id="UP001169006">
    <property type="component" value="Unassembled WGS sequence"/>
</dbReference>
<proteinExistence type="inferred from homology"/>
<sequence length="280" mass="30007">MSYKTILAALDSKANAKQVTDFSVALAEQFSAHVIGLHAETLATVPLIAPMEIPDPSAVEALQQAAHSETKAVEAIFRGAMQSDGVPFEWRSYICTAGYSSANVMECARTADLIVASQGNLAEAADSRADLESFLFESGRPLLLIPRLMTRPQPIHRALIAWNGSKEAARAAFDALPLLKSADSVEVFSVDPPGASRDAPELAGTDLAASLSRHGVKVTLRTEEKLGLPAATAIENRLADQSIDLLVMGGYGHSRWWEMLFGGVTRTMLESMTALTLLSR</sequence>
<dbReference type="InterPro" id="IPR006015">
    <property type="entry name" value="Universal_stress_UspA"/>
</dbReference>